<dbReference type="Proteomes" id="UP000194309">
    <property type="component" value="Chromosome"/>
</dbReference>
<dbReference type="PANTHER" id="PTHR42935:SF1">
    <property type="entry name" value="SLR0930 PROTEIN"/>
    <property type="match status" value="1"/>
</dbReference>
<evidence type="ECO:0000313" key="2">
    <source>
        <dbReference type="Proteomes" id="UP000194309"/>
    </source>
</evidence>
<dbReference type="InterPro" id="IPR027417">
    <property type="entry name" value="P-loop_NTPase"/>
</dbReference>
<name>A0A1X9SRG0_9BACT</name>
<gene>
    <name evidence="1" type="ORF">CIGN_0542</name>
</gene>
<dbReference type="PANTHER" id="PTHR42935">
    <property type="entry name" value="SLR0930 PROTEIN"/>
    <property type="match status" value="1"/>
</dbReference>
<dbReference type="STRING" id="1660064.CIGN_0542"/>
<proteinExistence type="predicted"/>
<accession>A0A1X9SRG0</accession>
<evidence type="ECO:0000313" key="1">
    <source>
        <dbReference type="EMBL" id="ARQ98839.1"/>
    </source>
</evidence>
<dbReference type="EMBL" id="CP018788">
    <property type="protein sequence ID" value="ARQ98839.1"/>
    <property type="molecule type" value="Genomic_DNA"/>
</dbReference>
<dbReference type="OrthoDB" id="9812140at2"/>
<dbReference type="InterPro" id="IPR008533">
    <property type="entry name" value="DUF815"/>
</dbReference>
<dbReference type="Pfam" id="PF05673">
    <property type="entry name" value="DUF815"/>
    <property type="match status" value="1"/>
</dbReference>
<protein>
    <submittedName>
        <fullName evidence="1">ATPase (AAA+ superfamily, DUF815 domain)</fullName>
    </submittedName>
</protein>
<keyword evidence="2" id="KW-1185">Reference proteome</keyword>
<dbReference type="Gene3D" id="3.40.50.300">
    <property type="entry name" value="P-loop containing nucleotide triphosphate hydrolases"/>
    <property type="match status" value="1"/>
</dbReference>
<sequence length="249" mass="28758">MKIKWRNTYAALVRDGKLRPVRDVAKIELDSFVNLQSQIEQLELNTIKFIEHGVINHALLWGERGCGKSSLVRGIFCKFMDKNLRLIEISARELKSLHKILDKIRDKKKYKFIIFCDDFGFENGDKALIELKSLLEGSIESPPSNAIFYATSNLKHLVRSRPNSDNYIVEKENSRENLSLADRFGLHISFYELSVDEYMDIVYNLFKGCDIDKNRLKTQALAFAASKGVRSARNAKQFWQSIKDDIEKC</sequence>
<accession>A0A381D7Z4</accession>
<reference evidence="1 2" key="1">
    <citation type="journal article" date="2017" name="Genome Biol. Evol.">
        <title>Comparative Genomic Analysis Identifies a Campylobacter Clade Deficient in Selenium Metabolism.</title>
        <authorList>
            <person name="Miller W.G."/>
            <person name="Yee E."/>
            <person name="Lopes B.S."/>
            <person name="Chapman M.H."/>
            <person name="Huynh S."/>
            <person name="Bono J.L."/>
            <person name="Parker C.T."/>
            <person name="Strachan N.J.C."/>
            <person name="Forbes K.J."/>
        </authorList>
    </citation>
    <scope>NUCLEOTIDE SEQUENCE [LARGE SCALE GENOMIC DNA]</scope>
    <source>
        <strain evidence="1 2">NCTC 13003</strain>
    </source>
</reference>
<dbReference type="AlphaFoldDB" id="A0A1X9SRG0"/>
<organism evidence="1 2">
    <name type="scientific">Campylobacter devanensis</name>
    <dbReference type="NCBI Taxonomy" id="3161138"/>
    <lineage>
        <taxon>Bacteria</taxon>
        <taxon>Pseudomonadati</taxon>
        <taxon>Campylobacterota</taxon>
        <taxon>Epsilonproteobacteria</taxon>
        <taxon>Campylobacterales</taxon>
        <taxon>Campylobacteraceae</taxon>
        <taxon>Campylobacter</taxon>
    </lineage>
</organism>
<dbReference type="KEGG" id="cdev:CIGN_0542"/>
<dbReference type="SUPFAM" id="SSF52540">
    <property type="entry name" value="P-loop containing nucleoside triphosphate hydrolases"/>
    <property type="match status" value="1"/>
</dbReference>